<proteinExistence type="predicted"/>
<dbReference type="EMBL" id="KN847499">
    <property type="protein sequence ID" value="KIW11053.1"/>
    <property type="molecule type" value="Genomic_DNA"/>
</dbReference>
<dbReference type="CDD" id="cd00170">
    <property type="entry name" value="SEC14"/>
    <property type="match status" value="1"/>
</dbReference>
<dbReference type="PROSITE" id="PS50191">
    <property type="entry name" value="CRAL_TRIO"/>
    <property type="match status" value="1"/>
</dbReference>
<dbReference type="SMART" id="SM01100">
    <property type="entry name" value="CRAL_TRIO_N"/>
    <property type="match status" value="1"/>
</dbReference>
<dbReference type="Gene3D" id="1.10.8.20">
    <property type="entry name" value="N-terminal domain of phosphatidylinositol transfer protein sec14p"/>
    <property type="match status" value="1"/>
</dbReference>
<reference evidence="3 4" key="1">
    <citation type="submission" date="2015-01" db="EMBL/GenBank/DDBJ databases">
        <title>The Genome Sequence of Exophiala spinifera CBS89968.</title>
        <authorList>
            <consortium name="The Broad Institute Genomics Platform"/>
            <person name="Cuomo C."/>
            <person name="de Hoog S."/>
            <person name="Gorbushina A."/>
            <person name="Stielow B."/>
            <person name="Teixiera M."/>
            <person name="Abouelleil A."/>
            <person name="Chapman S.B."/>
            <person name="Priest M."/>
            <person name="Young S.K."/>
            <person name="Wortman J."/>
            <person name="Nusbaum C."/>
            <person name="Birren B."/>
        </authorList>
    </citation>
    <scope>NUCLEOTIDE SEQUENCE [LARGE SCALE GENOMIC DNA]</scope>
    <source>
        <strain evidence="3 4">CBS 89968</strain>
    </source>
</reference>
<dbReference type="InterPro" id="IPR036273">
    <property type="entry name" value="CRAL/TRIO_N_dom_sf"/>
</dbReference>
<dbReference type="Gene3D" id="3.40.525.10">
    <property type="entry name" value="CRAL-TRIO lipid binding domain"/>
    <property type="match status" value="1"/>
</dbReference>
<feature type="region of interest" description="Disordered" evidence="1">
    <location>
        <begin position="1"/>
        <end position="46"/>
    </location>
</feature>
<dbReference type="STRING" id="91928.A0A0D2AWI6"/>
<dbReference type="PANTHER" id="PTHR45657">
    <property type="entry name" value="CRAL-TRIO DOMAIN-CONTAINING PROTEIN YKL091C-RELATED"/>
    <property type="match status" value="1"/>
</dbReference>
<dbReference type="Proteomes" id="UP000053328">
    <property type="component" value="Unassembled WGS sequence"/>
</dbReference>
<dbReference type="InterPro" id="IPR011074">
    <property type="entry name" value="CRAL/TRIO_N_dom"/>
</dbReference>
<accession>A0A0D2AWI6</accession>
<feature type="compositionally biased region" description="Low complexity" evidence="1">
    <location>
        <begin position="333"/>
        <end position="347"/>
    </location>
</feature>
<dbReference type="InterPro" id="IPR051026">
    <property type="entry name" value="PI/PC_transfer"/>
</dbReference>
<dbReference type="VEuPathDB" id="FungiDB:PV08_10352"/>
<dbReference type="PRINTS" id="PR00180">
    <property type="entry name" value="CRETINALDHBP"/>
</dbReference>
<dbReference type="OrthoDB" id="1434354at2759"/>
<dbReference type="SMART" id="SM00516">
    <property type="entry name" value="SEC14"/>
    <property type="match status" value="1"/>
</dbReference>
<dbReference type="RefSeq" id="XP_016231269.1">
    <property type="nucleotide sequence ID" value="XM_016384667.1"/>
</dbReference>
<dbReference type="GeneID" id="27337435"/>
<name>A0A0D2AWI6_9EURO</name>
<feature type="domain" description="CRAL-TRIO" evidence="2">
    <location>
        <begin position="111"/>
        <end position="284"/>
    </location>
</feature>
<dbReference type="SUPFAM" id="SSF46938">
    <property type="entry name" value="CRAL/TRIO N-terminal domain"/>
    <property type="match status" value="1"/>
</dbReference>
<evidence type="ECO:0000313" key="4">
    <source>
        <dbReference type="Proteomes" id="UP000053328"/>
    </source>
</evidence>
<dbReference type="SUPFAM" id="SSF52087">
    <property type="entry name" value="CRAL/TRIO domain"/>
    <property type="match status" value="1"/>
</dbReference>
<feature type="region of interest" description="Disordered" evidence="1">
    <location>
        <begin position="306"/>
        <end position="363"/>
    </location>
</feature>
<keyword evidence="4" id="KW-1185">Reference proteome</keyword>
<dbReference type="Pfam" id="PF00650">
    <property type="entry name" value="CRAL_TRIO"/>
    <property type="match status" value="1"/>
</dbReference>
<dbReference type="HOGENOM" id="CLU_014001_0_1_1"/>
<organism evidence="3 4">
    <name type="scientific">Exophiala spinifera</name>
    <dbReference type="NCBI Taxonomy" id="91928"/>
    <lineage>
        <taxon>Eukaryota</taxon>
        <taxon>Fungi</taxon>
        <taxon>Dikarya</taxon>
        <taxon>Ascomycota</taxon>
        <taxon>Pezizomycotina</taxon>
        <taxon>Eurotiomycetes</taxon>
        <taxon>Chaetothyriomycetidae</taxon>
        <taxon>Chaetothyriales</taxon>
        <taxon>Herpotrichiellaceae</taxon>
        <taxon>Exophiala</taxon>
    </lineage>
</organism>
<dbReference type="InterPro" id="IPR036865">
    <property type="entry name" value="CRAL-TRIO_dom_sf"/>
</dbReference>
<evidence type="ECO:0000256" key="1">
    <source>
        <dbReference type="SAM" id="MobiDB-lite"/>
    </source>
</evidence>
<dbReference type="PANTHER" id="PTHR45657:SF1">
    <property type="entry name" value="CRAL-TRIO DOMAIN-CONTAINING PROTEIN YKL091C-RELATED"/>
    <property type="match status" value="1"/>
</dbReference>
<evidence type="ECO:0000259" key="2">
    <source>
        <dbReference type="PROSITE" id="PS50191"/>
    </source>
</evidence>
<evidence type="ECO:0000313" key="3">
    <source>
        <dbReference type="EMBL" id="KIW11053.1"/>
    </source>
</evidence>
<protein>
    <recommendedName>
        <fullName evidence="2">CRAL-TRIO domain-containing protein</fullName>
    </recommendedName>
</protein>
<dbReference type="AlphaFoldDB" id="A0A0D2AWI6"/>
<sequence>MSKTSKEGPNANPQMELDPKYDDYDFPTTAPESQSGHPGHTTKEQDAQVHQLRAILEQEGYTERLDTLTLLRFLRARKFDVELSKQMFIKNEQWRNEFGVDDLVRNFDYKEKPEVFKYYPQYYHKTDKDGRPVYIEQYGKIDLNAMYKITTAERMVQNLVVEYEKVADPRLPACSRKSGKLLETCCTIMDMKGVGVTKIPSVYGYLQSVSSISQDHYPERLGKLYIINAPWGFSTVFGIIKGFLDPVTVAKIHVLGSGYQSELLKQVPAENLPTQFGGTCQCEGGCEYSDEGPWQDPQWVRTPKWAKKDPVTGKDAANIVQPAPTAGAKDPLEGGAPAPATAPAEAENLPSEGPKMPLEAPQP</sequence>
<gene>
    <name evidence="3" type="ORF">PV08_10352</name>
</gene>
<dbReference type="InterPro" id="IPR001251">
    <property type="entry name" value="CRAL-TRIO_dom"/>
</dbReference>
<dbReference type="Pfam" id="PF03765">
    <property type="entry name" value="CRAL_TRIO_N"/>
    <property type="match status" value="1"/>
</dbReference>